<dbReference type="RefSeq" id="WP_224609953.1">
    <property type="nucleotide sequence ID" value="NZ_JAIQXV010000012.1"/>
</dbReference>
<protein>
    <submittedName>
        <fullName evidence="1">Uncharacterized protein</fullName>
    </submittedName>
</protein>
<evidence type="ECO:0000313" key="2">
    <source>
        <dbReference type="Proteomes" id="UP001596317"/>
    </source>
</evidence>
<dbReference type="EMBL" id="JBHSWB010000004">
    <property type="protein sequence ID" value="MFC6663796.1"/>
    <property type="molecule type" value="Genomic_DNA"/>
</dbReference>
<name>A0ABW1ZS54_9DEIO</name>
<sequence>MTQFTDDQLAEYLTTLELADVPAALVRRDLTLTDDTEQGLVDAGSLVSFVAGLSKQTKADVLNSTLLAQLAANKAYDRENDTDNWYKKYREVLENIGWVISEFKFTKYQASGTTLQIKKVVLELLAAIMSENPLAVTKATLDAVESLGDGDDRVALFSSNSSNSSSGNFQVAAVVEDKKTPTMMIGAFYFKSNDVKVNFLWAHFQTSNTSLYQGTQTLTLDEDVYARVRQQIIDKLGERATQYIADLDI</sequence>
<proteinExistence type="predicted"/>
<gene>
    <name evidence="1" type="ORF">ACFP90_27775</name>
</gene>
<dbReference type="Proteomes" id="UP001596317">
    <property type="component" value="Unassembled WGS sequence"/>
</dbReference>
<comment type="caution">
    <text evidence="1">The sequence shown here is derived from an EMBL/GenBank/DDBJ whole genome shotgun (WGS) entry which is preliminary data.</text>
</comment>
<reference evidence="2" key="1">
    <citation type="journal article" date="2019" name="Int. J. Syst. Evol. Microbiol.">
        <title>The Global Catalogue of Microorganisms (GCM) 10K type strain sequencing project: providing services to taxonomists for standard genome sequencing and annotation.</title>
        <authorList>
            <consortium name="The Broad Institute Genomics Platform"/>
            <consortium name="The Broad Institute Genome Sequencing Center for Infectious Disease"/>
            <person name="Wu L."/>
            <person name="Ma J."/>
        </authorList>
    </citation>
    <scope>NUCLEOTIDE SEQUENCE [LARGE SCALE GENOMIC DNA]</scope>
    <source>
        <strain evidence="2">CCUG 63830</strain>
    </source>
</reference>
<keyword evidence="2" id="KW-1185">Reference proteome</keyword>
<evidence type="ECO:0000313" key="1">
    <source>
        <dbReference type="EMBL" id="MFC6663796.1"/>
    </source>
</evidence>
<accession>A0ABW1ZS54</accession>
<organism evidence="1 2">
    <name type="scientific">Deinococcus multiflagellatus</name>
    <dbReference type="NCBI Taxonomy" id="1656887"/>
    <lineage>
        <taxon>Bacteria</taxon>
        <taxon>Thermotogati</taxon>
        <taxon>Deinococcota</taxon>
        <taxon>Deinococci</taxon>
        <taxon>Deinococcales</taxon>
        <taxon>Deinococcaceae</taxon>
        <taxon>Deinococcus</taxon>
    </lineage>
</organism>